<protein>
    <submittedName>
        <fullName evidence="1">Uncharacterized protein</fullName>
    </submittedName>
</protein>
<sequence>MNPADYDSIRNELRAQASALQHHDEQLTTISSGFEEMVARHERGLGSIQELLQRLHQPPCLNSDLTQTLLQVPASHSSCSGRRGSRIVQSLTFELQPSAFPTERSRVAYILLAGRARDWETAEWEKQSAICCLSSCSLMTCGREVAQGQNEYDSASPREMHLDHELYHEVRTELTGQYYRKGGGWEICIQVYKRKPKSAESVYPWVTQALVVCKDNKEFLLLPISDESCVLLHTEEESTIRPNWTRKSGELQYKIKSRNL</sequence>
<gene>
    <name evidence="1" type="ORF">GBF38_011417</name>
</gene>
<dbReference type="Proteomes" id="UP000805704">
    <property type="component" value="Chromosome 18"/>
</dbReference>
<reference evidence="1" key="1">
    <citation type="submission" date="2020-04" db="EMBL/GenBank/DDBJ databases">
        <title>A chromosome-scale assembly and high-density genetic map of the yellow drum (Nibea albiflora) genome.</title>
        <authorList>
            <person name="Xu D."/>
            <person name="Zhang W."/>
            <person name="Chen R."/>
            <person name="Tan P."/>
            <person name="Wang L."/>
            <person name="Song H."/>
            <person name="Tian L."/>
            <person name="Zhu Q."/>
            <person name="Wang B."/>
        </authorList>
    </citation>
    <scope>NUCLEOTIDE SEQUENCE</scope>
    <source>
        <strain evidence="1">ZJHYS-2018</strain>
    </source>
</reference>
<organism evidence="1 2">
    <name type="scientific">Nibea albiflora</name>
    <name type="common">Yellow drum</name>
    <name type="synonym">Corvina albiflora</name>
    <dbReference type="NCBI Taxonomy" id="240163"/>
    <lineage>
        <taxon>Eukaryota</taxon>
        <taxon>Metazoa</taxon>
        <taxon>Chordata</taxon>
        <taxon>Craniata</taxon>
        <taxon>Vertebrata</taxon>
        <taxon>Euteleostomi</taxon>
        <taxon>Actinopterygii</taxon>
        <taxon>Neopterygii</taxon>
        <taxon>Teleostei</taxon>
        <taxon>Neoteleostei</taxon>
        <taxon>Acanthomorphata</taxon>
        <taxon>Eupercaria</taxon>
        <taxon>Sciaenidae</taxon>
        <taxon>Nibea</taxon>
    </lineage>
</organism>
<name>A0ACB7F4C8_NIBAL</name>
<proteinExistence type="predicted"/>
<evidence type="ECO:0000313" key="1">
    <source>
        <dbReference type="EMBL" id="KAG8008880.1"/>
    </source>
</evidence>
<comment type="caution">
    <text evidence="1">The sequence shown here is derived from an EMBL/GenBank/DDBJ whole genome shotgun (WGS) entry which is preliminary data.</text>
</comment>
<keyword evidence="2" id="KW-1185">Reference proteome</keyword>
<dbReference type="EMBL" id="CM024806">
    <property type="protein sequence ID" value="KAG8008880.1"/>
    <property type="molecule type" value="Genomic_DNA"/>
</dbReference>
<accession>A0ACB7F4C8</accession>
<evidence type="ECO:0000313" key="2">
    <source>
        <dbReference type="Proteomes" id="UP000805704"/>
    </source>
</evidence>